<dbReference type="EMBL" id="LT906435">
    <property type="protein sequence ID" value="SNU86732.1"/>
    <property type="molecule type" value="Genomic_DNA"/>
</dbReference>
<accession>A0A239SNA1</accession>
<keyword evidence="2" id="KW-1185">Reference proteome</keyword>
<organism evidence="1 2">
    <name type="scientific">Pandoraea sputorum</name>
    <dbReference type="NCBI Taxonomy" id="93222"/>
    <lineage>
        <taxon>Bacteria</taxon>
        <taxon>Pseudomonadati</taxon>
        <taxon>Pseudomonadota</taxon>
        <taxon>Betaproteobacteria</taxon>
        <taxon>Burkholderiales</taxon>
        <taxon>Burkholderiaceae</taxon>
        <taxon>Pandoraea</taxon>
    </lineage>
</organism>
<dbReference type="RefSeq" id="WP_157127419.1">
    <property type="nucleotide sequence ID" value="NZ_CABPRX010000008.1"/>
</dbReference>
<protein>
    <submittedName>
        <fullName evidence="1">Uncharacterized protein</fullName>
    </submittedName>
</protein>
<gene>
    <name evidence="1" type="ORF">SAMEA4530655_03461</name>
</gene>
<name>A0A239SNA1_9BURK</name>
<evidence type="ECO:0000313" key="1">
    <source>
        <dbReference type="EMBL" id="SNU86732.1"/>
    </source>
</evidence>
<dbReference type="AlphaFoldDB" id="A0A239SNA1"/>
<sequence>MLAMPGLDTVTSATTEKVHFDISVAAMGISGLVGWDFLRDALTSSHAELFQQYGES</sequence>
<evidence type="ECO:0000313" key="2">
    <source>
        <dbReference type="Proteomes" id="UP000215126"/>
    </source>
</evidence>
<dbReference type="Proteomes" id="UP000215126">
    <property type="component" value="Chromosome 1"/>
</dbReference>
<proteinExistence type="predicted"/>
<dbReference type="GeneID" id="88097701"/>
<reference evidence="1 2" key="1">
    <citation type="submission" date="2017-06" db="EMBL/GenBank/DDBJ databases">
        <authorList>
            <consortium name="Pathogen Informatics"/>
        </authorList>
    </citation>
    <scope>NUCLEOTIDE SEQUENCE [LARGE SCALE GENOMIC DNA]</scope>
    <source>
        <strain evidence="1 2">NCTC13161</strain>
    </source>
</reference>